<dbReference type="InterPro" id="IPR037512">
    <property type="entry name" value="PGPase_prok"/>
</dbReference>
<evidence type="ECO:0000256" key="5">
    <source>
        <dbReference type="ARBA" id="ARBA00013078"/>
    </source>
</evidence>
<dbReference type="RefSeq" id="WP_184070196.1">
    <property type="nucleotide sequence ID" value="NZ_JACHNZ010000031.1"/>
</dbReference>
<dbReference type="GO" id="GO:0046295">
    <property type="term" value="P:glycolate biosynthetic process"/>
    <property type="evidence" value="ECO:0007669"/>
    <property type="project" value="UniProtKB-UniRule"/>
</dbReference>
<evidence type="ECO:0000256" key="7">
    <source>
        <dbReference type="ARBA" id="ARBA00022801"/>
    </source>
</evidence>
<dbReference type="InterPro" id="IPR036412">
    <property type="entry name" value="HAD-like_sf"/>
</dbReference>
<gene>
    <name evidence="11" type="ORF">GGQ98_002632</name>
</gene>
<dbReference type="EMBL" id="JACHNZ010000031">
    <property type="protein sequence ID" value="MBB4633003.1"/>
    <property type="molecule type" value="Genomic_DNA"/>
</dbReference>
<dbReference type="GO" id="GO:0005975">
    <property type="term" value="P:carbohydrate metabolic process"/>
    <property type="evidence" value="ECO:0007669"/>
    <property type="project" value="InterPro"/>
</dbReference>
<dbReference type="GO" id="GO:0008967">
    <property type="term" value="F:phosphoglycolate phosphatase activity"/>
    <property type="evidence" value="ECO:0007669"/>
    <property type="project" value="UniProtKB-UniRule"/>
</dbReference>
<feature type="active site" description="Nucleophile" evidence="10">
    <location>
        <position position="11"/>
    </location>
</feature>
<dbReference type="PANTHER" id="PTHR43434:SF1">
    <property type="entry name" value="PHOSPHOGLYCOLATE PHOSPHATASE"/>
    <property type="match status" value="1"/>
</dbReference>
<keyword evidence="7 10" id="KW-0378">Hydrolase</keyword>
<evidence type="ECO:0000256" key="3">
    <source>
        <dbReference type="ARBA" id="ARBA00004818"/>
    </source>
</evidence>
<evidence type="ECO:0000256" key="2">
    <source>
        <dbReference type="ARBA" id="ARBA00001946"/>
    </source>
</evidence>
<comment type="catalytic activity">
    <reaction evidence="1 10">
        <text>2-phosphoglycolate + H2O = glycolate + phosphate</text>
        <dbReference type="Rhea" id="RHEA:14369"/>
        <dbReference type="ChEBI" id="CHEBI:15377"/>
        <dbReference type="ChEBI" id="CHEBI:29805"/>
        <dbReference type="ChEBI" id="CHEBI:43474"/>
        <dbReference type="ChEBI" id="CHEBI:58033"/>
        <dbReference type="EC" id="3.1.3.18"/>
    </reaction>
</comment>
<evidence type="ECO:0000256" key="4">
    <source>
        <dbReference type="ARBA" id="ARBA00006171"/>
    </source>
</evidence>
<evidence type="ECO:0000256" key="6">
    <source>
        <dbReference type="ARBA" id="ARBA00022723"/>
    </source>
</evidence>
<dbReference type="InterPro" id="IPR041492">
    <property type="entry name" value="HAD_2"/>
</dbReference>
<dbReference type="SFLD" id="SFLDG01129">
    <property type="entry name" value="C1.5:_HAD__Beta-PGM__Phosphata"/>
    <property type="match status" value="1"/>
</dbReference>
<keyword evidence="9 10" id="KW-0119">Carbohydrate metabolism</keyword>
<dbReference type="Pfam" id="PF13419">
    <property type="entry name" value="HAD_2"/>
    <property type="match status" value="1"/>
</dbReference>
<dbReference type="GO" id="GO:0046872">
    <property type="term" value="F:metal ion binding"/>
    <property type="evidence" value="ECO:0007669"/>
    <property type="project" value="UniProtKB-KW"/>
</dbReference>
<accession>A0A7W7B4I7</accession>
<dbReference type="NCBIfam" id="TIGR01549">
    <property type="entry name" value="HAD-SF-IA-v1"/>
    <property type="match status" value="1"/>
</dbReference>
<dbReference type="PANTHER" id="PTHR43434">
    <property type="entry name" value="PHOSPHOGLYCOLATE PHOSPHATASE"/>
    <property type="match status" value="1"/>
</dbReference>
<dbReference type="PRINTS" id="PR00413">
    <property type="entry name" value="HADHALOGNASE"/>
</dbReference>
<comment type="caution">
    <text evidence="11">The sequence shown here is derived from an EMBL/GenBank/DDBJ whole genome shotgun (WGS) entry which is preliminary data.</text>
</comment>
<dbReference type="InterPro" id="IPR006439">
    <property type="entry name" value="HAD-SF_hydro_IA"/>
</dbReference>
<dbReference type="InterPro" id="IPR050155">
    <property type="entry name" value="HAD-like_hydrolase_sf"/>
</dbReference>
<reference evidence="11 12" key="1">
    <citation type="submission" date="2020-08" db="EMBL/GenBank/DDBJ databases">
        <title>Genomic Encyclopedia of Type Strains, Phase IV (KMG-IV): sequencing the most valuable type-strain genomes for metagenomic binning, comparative biology and taxonomic classification.</title>
        <authorList>
            <person name="Goeker M."/>
        </authorList>
    </citation>
    <scope>NUCLEOTIDE SEQUENCE [LARGE SCALE GENOMIC DNA]</scope>
    <source>
        <strain evidence="11 12">DSM 17328</strain>
    </source>
</reference>
<evidence type="ECO:0000256" key="10">
    <source>
        <dbReference type="HAMAP-Rule" id="MF_00495"/>
    </source>
</evidence>
<feature type="binding site" evidence="10">
    <location>
        <position position="172"/>
    </location>
    <ligand>
        <name>Mg(2+)</name>
        <dbReference type="ChEBI" id="CHEBI:18420"/>
    </ligand>
</feature>
<dbReference type="Gene3D" id="3.40.50.1000">
    <property type="entry name" value="HAD superfamily/HAD-like"/>
    <property type="match status" value="1"/>
</dbReference>
<protein>
    <recommendedName>
        <fullName evidence="5 10">Phosphoglycolate phosphatase</fullName>
        <shortName evidence="10">PGP</shortName>
        <shortName evidence="10">PGPase</shortName>
        <ecNumber evidence="5 10">3.1.3.18</ecNumber>
    </recommendedName>
</protein>
<dbReference type="Gene3D" id="1.10.150.240">
    <property type="entry name" value="Putative phosphatase, domain 2"/>
    <property type="match status" value="1"/>
</dbReference>
<dbReference type="UniPathway" id="UPA00865">
    <property type="reaction ID" value="UER00834"/>
</dbReference>
<dbReference type="AlphaFoldDB" id="A0A7W7B4I7"/>
<evidence type="ECO:0000256" key="1">
    <source>
        <dbReference type="ARBA" id="ARBA00000830"/>
    </source>
</evidence>
<keyword evidence="6 10" id="KW-0479">Metal-binding</keyword>
<proteinExistence type="inferred from homology"/>
<comment type="function">
    <text evidence="10">Specifically catalyzes the dephosphorylation of 2-phosphoglycolate. Is involved in the dissimilation of the intracellular 2-phosphoglycolate formed during the DNA repair of 3'-phosphoglycolate ends, a major class of DNA lesions induced by oxidative stress.</text>
</comment>
<dbReference type="GO" id="GO:0005829">
    <property type="term" value="C:cytosol"/>
    <property type="evidence" value="ECO:0007669"/>
    <property type="project" value="TreeGrafter"/>
</dbReference>
<dbReference type="GO" id="GO:0006281">
    <property type="term" value="P:DNA repair"/>
    <property type="evidence" value="ECO:0007669"/>
    <property type="project" value="TreeGrafter"/>
</dbReference>
<sequence length="227" mass="23622">MNPTNPSIVFDLDGTLVDTAPDLAAAMNHVLAHFGRSAVDPEAVRHMVGHGARRTIERGLALTGGGDEAMLDVGVPVFLEFYGANVCVGSRPWDGVEASLAALSDAGGRLAICTNKPERLAIDLIDALGWGDLFDAILGGDSLPVRKPDPAHVFETLARMGGDAARAAFVGDSRPDVEAARAAGLPVVLTSFGYSDVPPDTLGADAMIDHFDALVPTLKRVAPALFA</sequence>
<comment type="similarity">
    <text evidence="4 10">Belongs to the HAD-like hydrolase superfamily. CbbY/CbbZ/Gph/YieH family.</text>
</comment>
<name>A0A7W7B4I7_9SPHN</name>
<evidence type="ECO:0000313" key="11">
    <source>
        <dbReference type="EMBL" id="MBB4633003.1"/>
    </source>
</evidence>
<dbReference type="HAMAP" id="MF_00495">
    <property type="entry name" value="GPH_hydrolase_bact"/>
    <property type="match status" value="1"/>
</dbReference>
<evidence type="ECO:0000256" key="9">
    <source>
        <dbReference type="ARBA" id="ARBA00023277"/>
    </source>
</evidence>
<keyword evidence="12" id="KW-1185">Reference proteome</keyword>
<evidence type="ECO:0000313" key="12">
    <source>
        <dbReference type="Proteomes" id="UP000566324"/>
    </source>
</evidence>
<dbReference type="SFLD" id="SFLDS00003">
    <property type="entry name" value="Haloacid_Dehalogenase"/>
    <property type="match status" value="1"/>
</dbReference>
<dbReference type="NCBIfam" id="TIGR01509">
    <property type="entry name" value="HAD-SF-IA-v3"/>
    <property type="match status" value="1"/>
</dbReference>
<dbReference type="InterPro" id="IPR023214">
    <property type="entry name" value="HAD_sf"/>
</dbReference>
<dbReference type="SUPFAM" id="SSF56784">
    <property type="entry name" value="HAD-like"/>
    <property type="match status" value="1"/>
</dbReference>
<dbReference type="NCBIfam" id="TIGR01449">
    <property type="entry name" value="PGP_bact"/>
    <property type="match status" value="1"/>
</dbReference>
<dbReference type="Proteomes" id="UP000566324">
    <property type="component" value="Unassembled WGS sequence"/>
</dbReference>
<dbReference type="InterPro" id="IPR023198">
    <property type="entry name" value="PGP-like_dom2"/>
</dbReference>
<organism evidence="11 12">
    <name type="scientific">Sphingosinicella soli</name>
    <dbReference type="NCBI Taxonomy" id="333708"/>
    <lineage>
        <taxon>Bacteria</taxon>
        <taxon>Pseudomonadati</taxon>
        <taxon>Pseudomonadota</taxon>
        <taxon>Alphaproteobacteria</taxon>
        <taxon>Sphingomonadales</taxon>
        <taxon>Sphingosinicellaceae</taxon>
        <taxon>Sphingosinicella</taxon>
    </lineage>
</organism>
<evidence type="ECO:0000256" key="8">
    <source>
        <dbReference type="ARBA" id="ARBA00022842"/>
    </source>
</evidence>
<comment type="cofactor">
    <cofactor evidence="2 10">
        <name>Mg(2+)</name>
        <dbReference type="ChEBI" id="CHEBI:18420"/>
    </cofactor>
</comment>
<feature type="binding site" evidence="10">
    <location>
        <position position="13"/>
    </location>
    <ligand>
        <name>Mg(2+)</name>
        <dbReference type="ChEBI" id="CHEBI:18420"/>
    </ligand>
</feature>
<keyword evidence="8 10" id="KW-0460">Magnesium</keyword>
<comment type="pathway">
    <text evidence="3 10">Organic acid metabolism; glycolate biosynthesis; glycolate from 2-phosphoglycolate: step 1/1.</text>
</comment>
<dbReference type="EC" id="3.1.3.18" evidence="5 10"/>
<feature type="binding site" evidence="10">
    <location>
        <position position="11"/>
    </location>
    <ligand>
        <name>Mg(2+)</name>
        <dbReference type="ChEBI" id="CHEBI:18420"/>
    </ligand>
</feature>